<dbReference type="Proteomes" id="UP001381693">
    <property type="component" value="Unassembled WGS sequence"/>
</dbReference>
<organism evidence="2 3">
    <name type="scientific">Halocaridina rubra</name>
    <name type="common">Hawaiian red shrimp</name>
    <dbReference type="NCBI Taxonomy" id="373956"/>
    <lineage>
        <taxon>Eukaryota</taxon>
        <taxon>Metazoa</taxon>
        <taxon>Ecdysozoa</taxon>
        <taxon>Arthropoda</taxon>
        <taxon>Crustacea</taxon>
        <taxon>Multicrustacea</taxon>
        <taxon>Malacostraca</taxon>
        <taxon>Eumalacostraca</taxon>
        <taxon>Eucarida</taxon>
        <taxon>Decapoda</taxon>
        <taxon>Pleocyemata</taxon>
        <taxon>Caridea</taxon>
        <taxon>Atyoidea</taxon>
        <taxon>Atyidae</taxon>
        <taxon>Halocaridina</taxon>
    </lineage>
</organism>
<reference evidence="2 3" key="1">
    <citation type="submission" date="2023-11" db="EMBL/GenBank/DDBJ databases">
        <title>Halocaridina rubra genome assembly.</title>
        <authorList>
            <person name="Smith C."/>
        </authorList>
    </citation>
    <scope>NUCLEOTIDE SEQUENCE [LARGE SCALE GENOMIC DNA]</scope>
    <source>
        <strain evidence="2">EP-1</strain>
        <tissue evidence="2">Whole</tissue>
    </source>
</reference>
<feature type="region of interest" description="Disordered" evidence="1">
    <location>
        <begin position="23"/>
        <end position="52"/>
    </location>
</feature>
<feature type="compositionally biased region" description="Polar residues" evidence="1">
    <location>
        <begin position="23"/>
        <end position="38"/>
    </location>
</feature>
<name>A0AAN8XI65_HALRR</name>
<accession>A0AAN8XI65</accession>
<dbReference type="EMBL" id="JAXCGZ010002013">
    <property type="protein sequence ID" value="KAK7084661.1"/>
    <property type="molecule type" value="Genomic_DNA"/>
</dbReference>
<proteinExistence type="predicted"/>
<sequence>TIPDIGVDVTVIDRRHLDLLSIPQSNLQPPSSTTTLTADGSELAPPPPSSFQATPQHKVRFCSTNIQVHEAVQGVLLSYAQCQELAIILPNLLKPIFEVKHVTRCSQLVLFATTYSMAAKKFFFFQKFKDVLVCKADLSIAQLKLMVGQPMRIHLKDDTVPFAIHTLKPFLLAFQNQFKEELDSGVQQGIIKPVGKSPWNWYHSRCCPKGLRCSYHGQPHTPQLSGVTVISPLSNPLCHSPQCRPVSTLYYHSGCLMRVLAHGIHQGRSTPHYFYHPIWTFQTLQKNQWLCGYW</sequence>
<dbReference type="AlphaFoldDB" id="A0AAN8XI65"/>
<evidence type="ECO:0000313" key="3">
    <source>
        <dbReference type="Proteomes" id="UP001381693"/>
    </source>
</evidence>
<protein>
    <submittedName>
        <fullName evidence="2">Uncharacterized protein</fullName>
    </submittedName>
</protein>
<evidence type="ECO:0000256" key="1">
    <source>
        <dbReference type="SAM" id="MobiDB-lite"/>
    </source>
</evidence>
<evidence type="ECO:0000313" key="2">
    <source>
        <dbReference type="EMBL" id="KAK7084661.1"/>
    </source>
</evidence>
<keyword evidence="3" id="KW-1185">Reference proteome</keyword>
<gene>
    <name evidence="2" type="ORF">SK128_015088</name>
</gene>
<comment type="caution">
    <text evidence="2">The sequence shown here is derived from an EMBL/GenBank/DDBJ whole genome shotgun (WGS) entry which is preliminary data.</text>
</comment>
<feature type="non-terminal residue" evidence="2">
    <location>
        <position position="1"/>
    </location>
</feature>